<sequence>MHFKIIFFSVIMAMTNPTLTQASAIDGKLPLCGSSPNCVSSQADIHDRQHYILPFEIKGNPLQAWDALKKAILKQPRLVITHETHTTLHAEATSLVFRFVDDINVLLDADRELIHIRSASRVGHSDFGVNRKRIEGLRAELRKMGVVD</sequence>
<dbReference type="Pfam" id="PF07386">
    <property type="entry name" value="DUF1499"/>
    <property type="match status" value="1"/>
</dbReference>
<dbReference type="AlphaFoldDB" id="A0A1Z4BUM2"/>
<dbReference type="KEGG" id="mpsy:CEK71_02040"/>
<dbReference type="PIRSF" id="PIRSF026426">
    <property type="entry name" value="DUF1499"/>
    <property type="match status" value="1"/>
</dbReference>
<dbReference type="EMBL" id="CP022129">
    <property type="protein sequence ID" value="ASF44943.1"/>
    <property type="molecule type" value="Genomic_DNA"/>
</dbReference>
<name>A0A1Z4BUM2_9GAMM</name>
<evidence type="ECO:0000313" key="1">
    <source>
        <dbReference type="EMBL" id="ASF44943.1"/>
    </source>
</evidence>
<evidence type="ECO:0000313" key="3">
    <source>
        <dbReference type="Proteomes" id="UP000197019"/>
    </source>
</evidence>
<dbReference type="PANTHER" id="PTHR34801:SF6">
    <property type="entry name" value="SLL1620 PROTEIN"/>
    <property type="match status" value="1"/>
</dbReference>
<evidence type="ECO:0000313" key="2">
    <source>
        <dbReference type="EMBL" id="POZ53967.1"/>
    </source>
</evidence>
<organism evidence="1 3">
    <name type="scientific">Methylovulum psychrotolerans</name>
    <dbReference type="NCBI Taxonomy" id="1704499"/>
    <lineage>
        <taxon>Bacteria</taxon>
        <taxon>Pseudomonadati</taxon>
        <taxon>Pseudomonadota</taxon>
        <taxon>Gammaproteobacteria</taxon>
        <taxon>Methylococcales</taxon>
        <taxon>Methylococcaceae</taxon>
        <taxon>Methylovulum</taxon>
    </lineage>
</organism>
<accession>A0A1Z4BUM2</accession>
<proteinExistence type="predicted"/>
<dbReference type="InterPro" id="IPR010865">
    <property type="entry name" value="DUF1499"/>
</dbReference>
<evidence type="ECO:0008006" key="5">
    <source>
        <dbReference type="Google" id="ProtNLM"/>
    </source>
</evidence>
<dbReference type="Proteomes" id="UP000197019">
    <property type="component" value="Chromosome"/>
</dbReference>
<dbReference type="PANTHER" id="PTHR34801">
    <property type="entry name" value="EXPRESSED PROTEIN"/>
    <property type="match status" value="1"/>
</dbReference>
<dbReference type="EMBL" id="PGFZ01000001">
    <property type="protein sequence ID" value="POZ53967.1"/>
    <property type="molecule type" value="Genomic_DNA"/>
</dbReference>
<dbReference type="Proteomes" id="UP000237423">
    <property type="component" value="Unassembled WGS sequence"/>
</dbReference>
<gene>
    <name evidence="2" type="ORF">AADEFJLK_01009</name>
    <name evidence="1" type="ORF">CEK71_02040</name>
</gene>
<protein>
    <recommendedName>
        <fullName evidence="5">DUF1499 domain-containing protein</fullName>
    </recommendedName>
</protein>
<keyword evidence="3" id="KW-1185">Reference proteome</keyword>
<evidence type="ECO:0000313" key="4">
    <source>
        <dbReference type="Proteomes" id="UP000237423"/>
    </source>
</evidence>
<dbReference type="OrthoDB" id="9793534at2"/>
<reference evidence="2 4" key="2">
    <citation type="submission" date="2017-11" db="EMBL/GenBank/DDBJ databases">
        <title>Draft Genome Sequence of Methylobacter psychrotolerans Sph1T, an Obligate Methanotroph from Low-Temperature Environments.</title>
        <authorList>
            <person name="Oshkin I.Y."/>
            <person name="Miroshnikov K."/>
            <person name="Belova S.E."/>
            <person name="Korzhenkov A."/>
            <person name="Toshchakov S.V."/>
            <person name="Dedysh S.N."/>
        </authorList>
    </citation>
    <scope>NUCLEOTIDE SEQUENCE [LARGE SCALE GENOMIC DNA]</scope>
    <source>
        <strain evidence="2 4">Sph1</strain>
    </source>
</reference>
<reference evidence="1 3" key="1">
    <citation type="submission" date="2017-06" db="EMBL/GenBank/DDBJ databases">
        <title>Genome Sequencing of the methanotroph Methylovulum psychrotolerants str. HV10-M2 isolated from a high-altitude environment.</title>
        <authorList>
            <person name="Mateos-Rivera A."/>
        </authorList>
    </citation>
    <scope>NUCLEOTIDE SEQUENCE [LARGE SCALE GENOMIC DNA]</scope>
    <source>
        <strain evidence="1 3">HV10_M2</strain>
    </source>
</reference>